<evidence type="ECO:0000256" key="2">
    <source>
        <dbReference type="SAM" id="Phobius"/>
    </source>
</evidence>
<dbReference type="RefSeq" id="WP_156090104.1">
    <property type="nucleotide sequence ID" value="NZ_CP073767.1"/>
</dbReference>
<feature type="compositionally biased region" description="Basic and acidic residues" evidence="1">
    <location>
        <begin position="100"/>
        <end position="116"/>
    </location>
</feature>
<evidence type="ECO:0000256" key="1">
    <source>
        <dbReference type="SAM" id="MobiDB-lite"/>
    </source>
</evidence>
<keyword evidence="2" id="KW-0472">Membrane</keyword>
<organism evidence="3 4">
    <name type="scientific">Dactylosporangium aurantiacum</name>
    <dbReference type="NCBI Taxonomy" id="35754"/>
    <lineage>
        <taxon>Bacteria</taxon>
        <taxon>Bacillati</taxon>
        <taxon>Actinomycetota</taxon>
        <taxon>Actinomycetes</taxon>
        <taxon>Micromonosporales</taxon>
        <taxon>Micromonosporaceae</taxon>
        <taxon>Dactylosporangium</taxon>
    </lineage>
</organism>
<feature type="region of interest" description="Disordered" evidence="1">
    <location>
        <begin position="77"/>
        <end position="168"/>
    </location>
</feature>
<dbReference type="Proteomes" id="UP001058003">
    <property type="component" value="Chromosome"/>
</dbReference>
<keyword evidence="2" id="KW-0812">Transmembrane</keyword>
<feature type="compositionally biased region" description="Low complexity" evidence="1">
    <location>
        <begin position="146"/>
        <end position="158"/>
    </location>
</feature>
<feature type="transmembrane region" description="Helical" evidence="2">
    <location>
        <begin position="55"/>
        <end position="72"/>
    </location>
</feature>
<evidence type="ECO:0000313" key="4">
    <source>
        <dbReference type="Proteomes" id="UP001058003"/>
    </source>
</evidence>
<feature type="compositionally biased region" description="Basic and acidic residues" evidence="1">
    <location>
        <begin position="1"/>
        <end position="21"/>
    </location>
</feature>
<keyword evidence="4" id="KW-1185">Reference proteome</keyword>
<name>A0A9Q9I727_9ACTN</name>
<keyword evidence="2" id="KW-1133">Transmembrane helix</keyword>
<feature type="region of interest" description="Disordered" evidence="1">
    <location>
        <begin position="1"/>
        <end position="22"/>
    </location>
</feature>
<dbReference type="KEGG" id="daur:Daura_26055"/>
<accession>A0A9Q9I727</accession>
<reference evidence="3" key="1">
    <citation type="submission" date="2021-04" db="EMBL/GenBank/DDBJ databases">
        <title>Dactylosporangium aurantiacum NRRL B-8018 full assembly.</title>
        <authorList>
            <person name="Hartkoorn R.C."/>
            <person name="Beaudoing E."/>
            <person name="Hot D."/>
        </authorList>
    </citation>
    <scope>NUCLEOTIDE SEQUENCE</scope>
    <source>
        <strain evidence="3">NRRL B-8018</strain>
    </source>
</reference>
<feature type="transmembrane region" description="Helical" evidence="2">
    <location>
        <begin position="30"/>
        <end position="49"/>
    </location>
</feature>
<sequence length="168" mass="17108">MDDRNDATPAGDHPDDGDTGSRRWHAAADAVTVLAVLAAVFGLAAMALARGVGPAQIGAMVLVVATAAGRLVHRIRSRRAARQWGPPAATEGPRPQTAEPLRRPDREHVGPRDHSVTECGDVTASLSARPRPSGAVPPEGKPVTHADAAGVDGPVGAGHSAARSPAGE</sequence>
<proteinExistence type="predicted"/>
<dbReference type="AlphaFoldDB" id="A0A9Q9I727"/>
<evidence type="ECO:0000313" key="3">
    <source>
        <dbReference type="EMBL" id="UWZ50311.1"/>
    </source>
</evidence>
<gene>
    <name evidence="3" type="ORF">Daura_26055</name>
</gene>
<protein>
    <submittedName>
        <fullName evidence="3">Uncharacterized protein</fullName>
    </submittedName>
</protein>
<dbReference type="EMBL" id="CP073767">
    <property type="protein sequence ID" value="UWZ50311.1"/>
    <property type="molecule type" value="Genomic_DNA"/>
</dbReference>